<dbReference type="Pfam" id="PF08291">
    <property type="entry name" value="Peptidase_M15_3"/>
    <property type="match status" value="1"/>
</dbReference>
<evidence type="ECO:0000313" key="3">
    <source>
        <dbReference type="EMBL" id="RRD90095.1"/>
    </source>
</evidence>
<feature type="compositionally biased region" description="Basic and acidic residues" evidence="1">
    <location>
        <begin position="30"/>
        <end position="55"/>
    </location>
</feature>
<dbReference type="EMBL" id="RQYC01000008">
    <property type="protein sequence ID" value="RRD90095.1"/>
    <property type="molecule type" value="Genomic_DNA"/>
</dbReference>
<evidence type="ECO:0000259" key="2">
    <source>
        <dbReference type="Pfam" id="PF08291"/>
    </source>
</evidence>
<dbReference type="GO" id="GO:0005524">
    <property type="term" value="F:ATP binding"/>
    <property type="evidence" value="ECO:0007669"/>
    <property type="project" value="UniProtKB-KW"/>
</dbReference>
<feature type="domain" description="Peptidase M15A C-terminal" evidence="2">
    <location>
        <begin position="38"/>
        <end position="144"/>
    </location>
</feature>
<sequence length="196" mass="21486">MENQDLNEAPETVETPEAEPQAADNPPVRNPDDWVTEHFSKKEMTRSDTAARRGWDNTPNAEQWANVLYTAQQLEKIRAYITTKLGAPRALIVTSCFRSERVNRAIGGSPKSAHLHGLAADFDVAGLTSPQTARLIKEMADKGLIAYDQLILEHPKRGNAAWVHIGFKAGGKGQRGQELTANVVKGKTVYSKGLLA</sequence>
<dbReference type="OrthoDB" id="5242612at2"/>
<keyword evidence="4" id="KW-1185">Reference proteome</keyword>
<dbReference type="InterPro" id="IPR009045">
    <property type="entry name" value="Zn_M74/Hedgehog-like"/>
</dbReference>
<accession>A0A3P2A558</accession>
<reference evidence="3 4" key="1">
    <citation type="submission" date="2018-11" db="EMBL/GenBank/DDBJ databases">
        <title>Genomes From Bacteria Associated with the Canine Oral Cavity: a Test Case for Automated Genome-Based Taxonomic Assignment.</title>
        <authorList>
            <person name="Coil D.A."/>
            <person name="Jospin G."/>
            <person name="Darling A.E."/>
            <person name="Wallis C."/>
            <person name="Davis I.J."/>
            <person name="Harris S."/>
            <person name="Eisen J.A."/>
            <person name="Holcombe L.J."/>
            <person name="O'Flynn C."/>
        </authorList>
    </citation>
    <scope>NUCLEOTIDE SEQUENCE [LARGE SCALE GENOMIC DNA]</scope>
    <source>
        <strain evidence="3 4">COT-280</strain>
    </source>
</reference>
<organism evidence="3 4">
    <name type="scientific">Conchiformibius steedae</name>
    <dbReference type="NCBI Taxonomy" id="153493"/>
    <lineage>
        <taxon>Bacteria</taxon>
        <taxon>Pseudomonadati</taxon>
        <taxon>Pseudomonadota</taxon>
        <taxon>Betaproteobacteria</taxon>
        <taxon>Neisseriales</taxon>
        <taxon>Neisseriaceae</taxon>
        <taxon>Conchiformibius</taxon>
    </lineage>
</organism>
<dbReference type="Proteomes" id="UP000269923">
    <property type="component" value="Unassembled WGS sequence"/>
</dbReference>
<dbReference type="Gene3D" id="3.30.1380.10">
    <property type="match status" value="1"/>
</dbReference>
<gene>
    <name evidence="3" type="ORF">EII21_06655</name>
</gene>
<name>A0A3P2A558_9NEIS</name>
<evidence type="ECO:0000256" key="1">
    <source>
        <dbReference type="SAM" id="MobiDB-lite"/>
    </source>
</evidence>
<dbReference type="AlphaFoldDB" id="A0A3P2A558"/>
<keyword evidence="3" id="KW-0067">ATP-binding</keyword>
<dbReference type="SUPFAM" id="SSF55166">
    <property type="entry name" value="Hedgehog/DD-peptidase"/>
    <property type="match status" value="1"/>
</dbReference>
<evidence type="ECO:0000313" key="4">
    <source>
        <dbReference type="Proteomes" id="UP000269923"/>
    </source>
</evidence>
<proteinExistence type="predicted"/>
<dbReference type="InterPro" id="IPR013230">
    <property type="entry name" value="Peptidase_M15A_C"/>
</dbReference>
<keyword evidence="3" id="KW-0547">Nucleotide-binding</keyword>
<protein>
    <submittedName>
        <fullName evidence="3">ATP-binding protein</fullName>
    </submittedName>
</protein>
<comment type="caution">
    <text evidence="3">The sequence shown here is derived from an EMBL/GenBank/DDBJ whole genome shotgun (WGS) entry which is preliminary data.</text>
</comment>
<dbReference type="RefSeq" id="WP_124794963.1">
    <property type="nucleotide sequence ID" value="NZ_RQYC01000008.1"/>
</dbReference>
<feature type="compositionally biased region" description="Low complexity" evidence="1">
    <location>
        <begin position="9"/>
        <end position="23"/>
    </location>
</feature>
<feature type="region of interest" description="Disordered" evidence="1">
    <location>
        <begin position="1"/>
        <end position="57"/>
    </location>
</feature>